<accession>A0ABZ3E9I7</accession>
<evidence type="ECO:0000313" key="1">
    <source>
        <dbReference type="EMBL" id="XAF55768.1"/>
    </source>
</evidence>
<keyword evidence="2" id="KW-1185">Reference proteome</keyword>
<organism evidence="1 2">
    <name type="scientific">Marinobacter alkaliphilus</name>
    <dbReference type="NCBI Taxonomy" id="254719"/>
    <lineage>
        <taxon>Bacteria</taxon>
        <taxon>Pseudomonadati</taxon>
        <taxon>Pseudomonadota</taxon>
        <taxon>Gammaproteobacteria</taxon>
        <taxon>Pseudomonadales</taxon>
        <taxon>Marinobacteraceae</taxon>
        <taxon>Marinobacter</taxon>
    </lineage>
</organism>
<dbReference type="RefSeq" id="WP_342632497.1">
    <property type="nucleotide sequence ID" value="NZ_CP152380.1"/>
</dbReference>
<reference evidence="1 2" key="1">
    <citation type="submission" date="2024-04" db="EMBL/GenBank/DDBJ databases">
        <title>Marinobacter sp. SBY-1.</title>
        <authorList>
            <person name="Pan C."/>
        </authorList>
    </citation>
    <scope>NUCLEOTIDE SEQUENCE [LARGE SCALE GENOMIC DNA]</scope>
    <source>
        <strain evidence="1 2">SBY-1</strain>
    </source>
</reference>
<evidence type="ECO:0000313" key="2">
    <source>
        <dbReference type="Proteomes" id="UP001445268"/>
    </source>
</evidence>
<name>A0ABZ3E9I7_9GAMM</name>
<gene>
    <name evidence="1" type="ORF">AAGT77_09595</name>
</gene>
<sequence length="49" mass="5214">MDNVKRWFNQNVDKKQMTTLIVTSAAIGLAVYGARKAGFGTVATVVKGG</sequence>
<dbReference type="EMBL" id="CP152380">
    <property type="protein sequence ID" value="XAF55768.1"/>
    <property type="molecule type" value="Genomic_DNA"/>
</dbReference>
<proteinExistence type="predicted"/>
<dbReference type="Proteomes" id="UP001445268">
    <property type="component" value="Chromosome"/>
</dbReference>
<protein>
    <submittedName>
        <fullName evidence="1">Uncharacterized protein</fullName>
    </submittedName>
</protein>